<name>A0A1Y0B064_9LAMI</name>
<geneLocation type="mitochondrion" evidence="2"/>
<accession>A0A1Y0B064</accession>
<protein>
    <submittedName>
        <fullName evidence="2">Uncharacterized protein</fullName>
    </submittedName>
</protein>
<proteinExistence type="predicted"/>
<evidence type="ECO:0000313" key="2">
    <source>
        <dbReference type="EMBL" id="ART30761.1"/>
    </source>
</evidence>
<sequence length="79" mass="8544">MSMRQVGKYLILVLIVFVESAVPGPPTELLLSYGNCWISPSCGKGYGRGVRVSILWSISRSGSMQNDKKKVAGVDVTIV</sequence>
<reference evidence="2" key="1">
    <citation type="submission" date="2017-03" db="EMBL/GenBank/DDBJ databases">
        <title>The mitochondrial genome of the carnivorous plant Utricularia reniformis (Lentibulariaceae): structure, comparative analysis and evolutionary landmarks.</title>
        <authorList>
            <person name="Silva S.R."/>
            <person name="Alvarenga D.O."/>
            <person name="Michael T.P."/>
            <person name="Miranda V.F.O."/>
            <person name="Varani A.M."/>
        </authorList>
    </citation>
    <scope>NUCLEOTIDE SEQUENCE</scope>
</reference>
<dbReference type="EMBL" id="KY774314">
    <property type="protein sequence ID" value="ART30761.1"/>
    <property type="molecule type" value="Genomic_DNA"/>
</dbReference>
<feature type="signal peptide" evidence="1">
    <location>
        <begin position="1"/>
        <end position="21"/>
    </location>
</feature>
<dbReference type="AlphaFoldDB" id="A0A1Y0B064"/>
<organism evidence="2">
    <name type="scientific">Utricularia reniformis</name>
    <dbReference type="NCBI Taxonomy" id="192314"/>
    <lineage>
        <taxon>Eukaryota</taxon>
        <taxon>Viridiplantae</taxon>
        <taxon>Streptophyta</taxon>
        <taxon>Embryophyta</taxon>
        <taxon>Tracheophyta</taxon>
        <taxon>Spermatophyta</taxon>
        <taxon>Magnoliopsida</taxon>
        <taxon>eudicotyledons</taxon>
        <taxon>Gunneridae</taxon>
        <taxon>Pentapetalae</taxon>
        <taxon>asterids</taxon>
        <taxon>lamiids</taxon>
        <taxon>Lamiales</taxon>
        <taxon>Lentibulariaceae</taxon>
        <taxon>Utricularia</taxon>
    </lineage>
</organism>
<gene>
    <name evidence="2" type="ORF">AEK19_MT0505</name>
</gene>
<keyword evidence="1" id="KW-0732">Signal</keyword>
<evidence type="ECO:0000256" key="1">
    <source>
        <dbReference type="SAM" id="SignalP"/>
    </source>
</evidence>
<keyword evidence="2" id="KW-0496">Mitochondrion</keyword>
<feature type="chain" id="PRO_5013390398" evidence="1">
    <location>
        <begin position="22"/>
        <end position="79"/>
    </location>
</feature>